<accession>A0A318YQM8</accession>
<dbReference type="PROSITE" id="PS50192">
    <property type="entry name" value="T_SNARE"/>
    <property type="match status" value="1"/>
</dbReference>
<evidence type="ECO:0000256" key="11">
    <source>
        <dbReference type="SAM" id="MobiDB-lite"/>
    </source>
</evidence>
<dbReference type="PANTHER" id="PTHR12791">
    <property type="entry name" value="GOLGI SNARE BET1-RELATED"/>
    <property type="match status" value="1"/>
</dbReference>
<keyword evidence="9 12" id="KW-0472">Membrane</keyword>
<evidence type="ECO:0000256" key="3">
    <source>
        <dbReference type="ARBA" id="ARBA00022448"/>
    </source>
</evidence>
<evidence type="ECO:0000256" key="10">
    <source>
        <dbReference type="ARBA" id="ARBA00073343"/>
    </source>
</evidence>
<feature type="transmembrane region" description="Helical" evidence="12">
    <location>
        <begin position="639"/>
        <end position="660"/>
    </location>
</feature>
<evidence type="ECO:0000256" key="12">
    <source>
        <dbReference type="SAM" id="Phobius"/>
    </source>
</evidence>
<dbReference type="SMART" id="SM00397">
    <property type="entry name" value="t_SNARE"/>
    <property type="match status" value="1"/>
</dbReference>
<dbReference type="InterPro" id="IPR010989">
    <property type="entry name" value="SNARE"/>
</dbReference>
<evidence type="ECO:0000256" key="1">
    <source>
        <dbReference type="ARBA" id="ARBA00004409"/>
    </source>
</evidence>
<keyword evidence="5" id="KW-0653">Protein transport</keyword>
<dbReference type="RefSeq" id="XP_025482503.1">
    <property type="nucleotide sequence ID" value="XM_025624682.1"/>
</dbReference>
<evidence type="ECO:0000259" key="13">
    <source>
        <dbReference type="PROSITE" id="PS50192"/>
    </source>
</evidence>
<comment type="similarity">
    <text evidence="2">Belongs to the syntaxin family.</text>
</comment>
<evidence type="ECO:0000313" key="14">
    <source>
        <dbReference type="EMBL" id="PYH37025.1"/>
    </source>
</evidence>
<evidence type="ECO:0000256" key="2">
    <source>
        <dbReference type="ARBA" id="ARBA00009063"/>
    </source>
</evidence>
<sequence>MIFRNKTIHSQAPPPQMRKRRPILIRLLKQMLTSSPRREALPFGFVADVLFQIIINGEVNTILTLCRLNRATYETIKMLEPHICGWFMRFHALEFDPILTLNPWTGEQSTLTVHSLVRFFQRHNIAKDLSRHIVPSVWGPFCDDGTPEMDFEAELRLANRLERGLHVLFHMADIARDTERLKPSRKPLAPVVSGRLFVLGKMLDEYDELPQHRKQLMPFEEYTNHVYTVLKWGYVEADIGRRRLEFRGWLDEQTEIDFHASLRMLRELMERMLLRHGPKDWHRDAKNEYSVISWFLLKQPPRSLAKLFLSPQNDCCDLDVKATDCGVRKCYFSDPLDNYWKAWKNVPDLGCQDCDCKRRVRSWSVKPALIDARGREFNRAAERYLREMWSQRHVGLHRAFTMGVFTTHIPNYPTTMDHTDPFLQVQADVLSTLQSTRPLFSSYLRIRSLAKSPNNPELQQARSELETTLTDLTADLDDLVESVRAIEQDPYRFGLELEEVQRRRILVNDVGAEVEKMREELQRAVTASSGGKGTTGALPNPADFDNVLSPSAEDQGDDYYAAMEQQRQMELMHEQDEQLDGVFRTVGNLRQQADDMGRELEEQGVMIDEVDTLADRVGGKLQNGMSRLKYIIRKNEDTMSSFCIAVLIFVLVLLLILLIVL</sequence>
<feature type="domain" description="T-SNARE coiled-coil homology" evidence="13">
    <location>
        <begin position="569"/>
        <end position="631"/>
    </location>
</feature>
<protein>
    <recommendedName>
        <fullName evidence="10">t-SNARE affecting a late Golgi compartment protein 1</fullName>
    </recommendedName>
</protein>
<proteinExistence type="inferred from homology"/>
<dbReference type="InterPro" id="IPR015260">
    <property type="entry name" value="Syntaxin-6/10/61_N"/>
</dbReference>
<dbReference type="InterPro" id="IPR000727">
    <property type="entry name" value="T_SNARE_dom"/>
</dbReference>
<dbReference type="Gene3D" id="1.20.58.90">
    <property type="match status" value="1"/>
</dbReference>
<dbReference type="GO" id="GO:0048193">
    <property type="term" value="P:Golgi vesicle transport"/>
    <property type="evidence" value="ECO:0007669"/>
    <property type="project" value="InterPro"/>
</dbReference>
<reference evidence="14" key="1">
    <citation type="submission" date="2016-12" db="EMBL/GenBank/DDBJ databases">
        <title>The genomes of Aspergillus section Nigri reveals drivers in fungal speciation.</title>
        <authorList>
            <consortium name="DOE Joint Genome Institute"/>
            <person name="Vesth T.C."/>
            <person name="Nybo J."/>
            <person name="Theobald S."/>
            <person name="Brandl J."/>
            <person name="Frisvad J.C."/>
            <person name="Nielsen K.F."/>
            <person name="Lyhne E.K."/>
            <person name="Kogle M.E."/>
            <person name="Kuo A."/>
            <person name="Riley R."/>
            <person name="Clum A."/>
            <person name="Nolan M."/>
            <person name="Lipzen A."/>
            <person name="Salamov A."/>
            <person name="Henrissat B."/>
            <person name="Wiebenga A."/>
            <person name="De Vries R.P."/>
            <person name="Grigoriev I.V."/>
            <person name="Mortensen U.H."/>
            <person name="Andersen M.R."/>
            <person name="Baker S.E."/>
        </authorList>
    </citation>
    <scope>NUCLEOTIDE SEQUENCE [LARGE SCALE GENOMIC DNA]</scope>
    <source>
        <strain evidence="14">CBS 115656</strain>
    </source>
</reference>
<dbReference type="EMBL" id="KZ821451">
    <property type="protein sequence ID" value="PYH37025.1"/>
    <property type="molecule type" value="Genomic_DNA"/>
</dbReference>
<dbReference type="FunFam" id="1.20.58.90:FF:000012">
    <property type="entry name" value="SNARE domain protein"/>
    <property type="match status" value="1"/>
</dbReference>
<dbReference type="GO" id="GO:0015031">
    <property type="term" value="P:protein transport"/>
    <property type="evidence" value="ECO:0007669"/>
    <property type="project" value="UniProtKB-KW"/>
</dbReference>
<keyword evidence="7" id="KW-0333">Golgi apparatus</keyword>
<keyword evidence="8" id="KW-0175">Coiled coil</keyword>
<evidence type="ECO:0000256" key="7">
    <source>
        <dbReference type="ARBA" id="ARBA00023034"/>
    </source>
</evidence>
<evidence type="ECO:0000256" key="5">
    <source>
        <dbReference type="ARBA" id="ARBA00022927"/>
    </source>
</evidence>
<feature type="region of interest" description="Disordered" evidence="11">
    <location>
        <begin position="525"/>
        <end position="545"/>
    </location>
</feature>
<evidence type="ECO:0000313" key="15">
    <source>
        <dbReference type="Proteomes" id="UP000247647"/>
    </source>
</evidence>
<dbReference type="CDD" id="cd21444">
    <property type="entry name" value="SNARE_NTD_Tlg1p-like"/>
    <property type="match status" value="1"/>
</dbReference>
<dbReference type="FunFam" id="1.20.5.110:FF:000006">
    <property type="entry name" value="Syntaxin 6"/>
    <property type="match status" value="1"/>
</dbReference>
<dbReference type="OrthoDB" id="546861at2759"/>
<keyword evidence="6 12" id="KW-1133">Transmembrane helix</keyword>
<name>A0A318YQM8_ASPNB</name>
<dbReference type="Proteomes" id="UP000247647">
    <property type="component" value="Unassembled WGS sequence"/>
</dbReference>
<dbReference type="GeneID" id="37127138"/>
<evidence type="ECO:0000256" key="4">
    <source>
        <dbReference type="ARBA" id="ARBA00022692"/>
    </source>
</evidence>
<organism evidence="14 15">
    <name type="scientific">Aspergillus neoniger (strain CBS 115656)</name>
    <dbReference type="NCBI Taxonomy" id="1448310"/>
    <lineage>
        <taxon>Eukaryota</taxon>
        <taxon>Fungi</taxon>
        <taxon>Dikarya</taxon>
        <taxon>Ascomycota</taxon>
        <taxon>Pezizomycotina</taxon>
        <taxon>Eurotiomycetes</taxon>
        <taxon>Eurotiomycetidae</taxon>
        <taxon>Eurotiales</taxon>
        <taxon>Aspergillaceae</taxon>
        <taxon>Aspergillus</taxon>
        <taxon>Aspergillus subgen. Circumdati</taxon>
    </lineage>
</organism>
<keyword evidence="4 12" id="KW-0812">Transmembrane</keyword>
<keyword evidence="15" id="KW-1185">Reference proteome</keyword>
<evidence type="ECO:0000256" key="9">
    <source>
        <dbReference type="ARBA" id="ARBA00023136"/>
    </source>
</evidence>
<dbReference type="Pfam" id="PF09177">
    <property type="entry name" value="STX6_10_61_N"/>
    <property type="match status" value="1"/>
</dbReference>
<gene>
    <name evidence="14" type="ORF">BO87DRAFT_384175</name>
</gene>
<dbReference type="AlphaFoldDB" id="A0A318YQM8"/>
<dbReference type="Gene3D" id="1.20.5.110">
    <property type="match status" value="1"/>
</dbReference>
<comment type="subcellular location">
    <subcellularLocation>
        <location evidence="1">Golgi apparatus membrane</location>
        <topology evidence="1">Single-pass type IV membrane protein</topology>
    </subcellularLocation>
</comment>
<dbReference type="InterPro" id="IPR048036">
    <property type="entry name" value="Tlg1p-like_N"/>
</dbReference>
<dbReference type="SUPFAM" id="SSF58038">
    <property type="entry name" value="SNARE fusion complex"/>
    <property type="match status" value="1"/>
</dbReference>
<keyword evidence="3" id="KW-0813">Transport</keyword>
<evidence type="ECO:0000256" key="6">
    <source>
        <dbReference type="ARBA" id="ARBA00022989"/>
    </source>
</evidence>
<evidence type="ECO:0000256" key="8">
    <source>
        <dbReference type="ARBA" id="ARBA00023054"/>
    </source>
</evidence>
<dbReference type="SUPFAM" id="SSF47661">
    <property type="entry name" value="t-snare proteins"/>
    <property type="match status" value="1"/>
</dbReference>
<dbReference type="CDD" id="cd15851">
    <property type="entry name" value="SNARE_Syntaxin6"/>
    <property type="match status" value="1"/>
</dbReference>
<dbReference type="GO" id="GO:0000139">
    <property type="term" value="C:Golgi membrane"/>
    <property type="evidence" value="ECO:0007669"/>
    <property type="project" value="UniProtKB-SubCell"/>
</dbReference>